<accession>A0A645DEL4</accession>
<sequence length="86" mass="9987">MVVRRNTVIIAFFVIKNFKGAVTKNFVGIHVNRRTCAALNWVYWELVMKFTVDKLIRSSYEGIADCLIQTAGCHIGLRRCFFYHSQ</sequence>
<protein>
    <submittedName>
        <fullName evidence="1">Uncharacterized protein</fullName>
    </submittedName>
</protein>
<name>A0A645DEL4_9ZZZZ</name>
<proteinExistence type="predicted"/>
<evidence type="ECO:0000313" key="1">
    <source>
        <dbReference type="EMBL" id="MPM87707.1"/>
    </source>
</evidence>
<comment type="caution">
    <text evidence="1">The sequence shown here is derived from an EMBL/GenBank/DDBJ whole genome shotgun (WGS) entry which is preliminary data.</text>
</comment>
<reference evidence="1" key="1">
    <citation type="submission" date="2019-08" db="EMBL/GenBank/DDBJ databases">
        <authorList>
            <person name="Kucharzyk K."/>
            <person name="Murdoch R.W."/>
            <person name="Higgins S."/>
            <person name="Loffler F."/>
        </authorList>
    </citation>
    <scope>NUCLEOTIDE SEQUENCE</scope>
</reference>
<organism evidence="1">
    <name type="scientific">bioreactor metagenome</name>
    <dbReference type="NCBI Taxonomy" id="1076179"/>
    <lineage>
        <taxon>unclassified sequences</taxon>
        <taxon>metagenomes</taxon>
        <taxon>ecological metagenomes</taxon>
    </lineage>
</organism>
<gene>
    <name evidence="1" type="ORF">SDC9_134807</name>
</gene>
<dbReference type="AlphaFoldDB" id="A0A645DEL4"/>
<dbReference type="EMBL" id="VSSQ01035484">
    <property type="protein sequence ID" value="MPM87707.1"/>
    <property type="molecule type" value="Genomic_DNA"/>
</dbReference>